<keyword evidence="1" id="KW-0472">Membrane</keyword>
<feature type="transmembrane region" description="Helical" evidence="1">
    <location>
        <begin position="123"/>
        <end position="145"/>
    </location>
</feature>
<dbReference type="EMBL" id="FRFC01000003">
    <property type="protein sequence ID" value="SHO44701.1"/>
    <property type="molecule type" value="Genomic_DNA"/>
</dbReference>
<dbReference type="RefSeq" id="WP_101009432.1">
    <property type="nucleotide sequence ID" value="NZ_FRFC01000003.1"/>
</dbReference>
<evidence type="ECO:0000313" key="3">
    <source>
        <dbReference type="Proteomes" id="UP000232412"/>
    </source>
</evidence>
<proteinExistence type="predicted"/>
<dbReference type="Proteomes" id="UP000232412">
    <property type="component" value="Unassembled WGS sequence"/>
</dbReference>
<sequence length="150" mass="17359">MSDDSNQFFIEMNGKDINKIATIRLQNKILNADGKHYENNRNEKFFYITDKKIAELIFDTYGNPLNRQILEYASIPHTIMEISSNCIGSQTTSYRRILKLIENGFLIPLDVGKKWKGKKSIRFVSTCTNVYLHVSVGSLMVLIQFQNFLQ</sequence>
<accession>A0A2H1EG50</accession>
<reference evidence="3" key="1">
    <citation type="submission" date="2016-12" db="EMBL/GenBank/DDBJ databases">
        <authorList>
            <person name="Herbold C."/>
        </authorList>
    </citation>
    <scope>NUCLEOTIDE SEQUENCE [LARGE SCALE GENOMIC DNA]</scope>
</reference>
<evidence type="ECO:0000313" key="2">
    <source>
        <dbReference type="EMBL" id="SHO44701.1"/>
    </source>
</evidence>
<protein>
    <submittedName>
        <fullName evidence="2">Uncharacterized protein</fullName>
    </submittedName>
</protein>
<keyword evidence="1" id="KW-1133">Transmembrane helix</keyword>
<organism evidence="2 3">
    <name type="scientific">Nitrosotalea sinensis</name>
    <dbReference type="NCBI Taxonomy" id="1499975"/>
    <lineage>
        <taxon>Archaea</taxon>
        <taxon>Nitrososphaerota</taxon>
        <taxon>Nitrososphaeria</taxon>
        <taxon>Nitrosotaleales</taxon>
        <taxon>Nitrosotaleaceae</taxon>
        <taxon>Nitrosotalea</taxon>
    </lineage>
</organism>
<keyword evidence="3" id="KW-1185">Reference proteome</keyword>
<gene>
    <name evidence="2" type="ORF">NSIN_20412</name>
</gene>
<evidence type="ECO:0000256" key="1">
    <source>
        <dbReference type="SAM" id="Phobius"/>
    </source>
</evidence>
<dbReference type="AlphaFoldDB" id="A0A2H1EG50"/>
<keyword evidence="1" id="KW-0812">Transmembrane</keyword>
<name>A0A2H1EG50_9ARCH</name>